<dbReference type="InterPro" id="IPR007197">
    <property type="entry name" value="rSAM"/>
</dbReference>
<feature type="domain" description="Radical SAM core" evidence="7">
    <location>
        <begin position="1"/>
        <end position="234"/>
    </location>
</feature>
<dbReference type="Pfam" id="PF04055">
    <property type="entry name" value="Radical_SAM"/>
    <property type="match status" value="1"/>
</dbReference>
<accession>A0A845QWH5</accession>
<keyword evidence="9" id="KW-1185">Reference proteome</keyword>
<evidence type="ECO:0000256" key="3">
    <source>
        <dbReference type="ARBA" id="ARBA00022691"/>
    </source>
</evidence>
<evidence type="ECO:0000256" key="6">
    <source>
        <dbReference type="ARBA" id="ARBA00023014"/>
    </source>
</evidence>
<dbReference type="RefSeq" id="WP_160197338.1">
    <property type="nucleotide sequence ID" value="NZ_QXXA01000009.1"/>
</dbReference>
<name>A0A845QWH5_9CLOT</name>
<dbReference type="InterPro" id="IPR023404">
    <property type="entry name" value="rSAM_horseshoe"/>
</dbReference>
<evidence type="ECO:0000256" key="2">
    <source>
        <dbReference type="ARBA" id="ARBA00022485"/>
    </source>
</evidence>
<dbReference type="EMBL" id="QXXA01000009">
    <property type="protein sequence ID" value="NBI06855.1"/>
    <property type="molecule type" value="Genomic_DNA"/>
</dbReference>
<dbReference type="Proteomes" id="UP000467132">
    <property type="component" value="Unassembled WGS sequence"/>
</dbReference>
<dbReference type="PROSITE" id="PS51918">
    <property type="entry name" value="RADICAL_SAM"/>
    <property type="match status" value="1"/>
</dbReference>
<dbReference type="InterPro" id="IPR039661">
    <property type="entry name" value="ELP3"/>
</dbReference>
<dbReference type="Pfam" id="PF16199">
    <property type="entry name" value="Radical_SAM_C"/>
    <property type="match status" value="1"/>
</dbReference>
<evidence type="ECO:0000313" key="8">
    <source>
        <dbReference type="EMBL" id="NBI06855.1"/>
    </source>
</evidence>
<dbReference type="SFLD" id="SFLDS00029">
    <property type="entry name" value="Radical_SAM"/>
    <property type="match status" value="1"/>
</dbReference>
<proteinExistence type="predicted"/>
<dbReference type="SFLD" id="SFLDG01082">
    <property type="entry name" value="B12-binding_domain_containing"/>
    <property type="match status" value="1"/>
</dbReference>
<dbReference type="PANTHER" id="PTHR11135:SF0">
    <property type="entry name" value="ELONGATOR COMPLEX PROTEIN 3"/>
    <property type="match status" value="1"/>
</dbReference>
<organism evidence="8 9">
    <name type="scientific">Senegalia massiliensis</name>
    <dbReference type="NCBI Taxonomy" id="1720316"/>
    <lineage>
        <taxon>Bacteria</taxon>
        <taxon>Bacillati</taxon>
        <taxon>Bacillota</taxon>
        <taxon>Clostridia</taxon>
        <taxon>Eubacteriales</taxon>
        <taxon>Clostridiaceae</taxon>
        <taxon>Senegalia</taxon>
    </lineage>
</organism>
<gene>
    <name evidence="8" type="ORF">D3Z33_08320</name>
</gene>
<dbReference type="PANTHER" id="PTHR11135">
    <property type="entry name" value="HISTONE ACETYLTRANSFERASE-RELATED"/>
    <property type="match status" value="1"/>
</dbReference>
<dbReference type="GO" id="GO:0051539">
    <property type="term" value="F:4 iron, 4 sulfur cluster binding"/>
    <property type="evidence" value="ECO:0007669"/>
    <property type="project" value="UniProtKB-KW"/>
</dbReference>
<dbReference type="CDD" id="cd01335">
    <property type="entry name" value="Radical_SAM"/>
    <property type="match status" value="1"/>
</dbReference>
<dbReference type="SFLD" id="SFLDG01086">
    <property type="entry name" value="elongater_protein-like"/>
    <property type="match status" value="1"/>
</dbReference>
<dbReference type="GO" id="GO:0003824">
    <property type="term" value="F:catalytic activity"/>
    <property type="evidence" value="ECO:0007669"/>
    <property type="project" value="InterPro"/>
</dbReference>
<dbReference type="SUPFAM" id="SSF102114">
    <property type="entry name" value="Radical SAM enzymes"/>
    <property type="match status" value="1"/>
</dbReference>
<keyword evidence="5" id="KW-0408">Iron</keyword>
<keyword evidence="6" id="KW-0411">Iron-sulfur</keyword>
<dbReference type="SMART" id="SM00729">
    <property type="entry name" value="Elp3"/>
    <property type="match status" value="1"/>
</dbReference>
<dbReference type="GO" id="GO:0005737">
    <property type="term" value="C:cytoplasm"/>
    <property type="evidence" value="ECO:0007669"/>
    <property type="project" value="TreeGrafter"/>
</dbReference>
<evidence type="ECO:0000313" key="9">
    <source>
        <dbReference type="Proteomes" id="UP000467132"/>
    </source>
</evidence>
<dbReference type="InterPro" id="IPR058240">
    <property type="entry name" value="rSAM_sf"/>
</dbReference>
<evidence type="ECO:0000256" key="4">
    <source>
        <dbReference type="ARBA" id="ARBA00022723"/>
    </source>
</evidence>
<keyword evidence="3" id="KW-0949">S-adenosyl-L-methionine</keyword>
<dbReference type="Gene3D" id="3.80.30.20">
    <property type="entry name" value="tm_1862 like domain"/>
    <property type="match status" value="1"/>
</dbReference>
<dbReference type="InterPro" id="IPR006638">
    <property type="entry name" value="Elp3/MiaA/NifB-like_rSAM"/>
</dbReference>
<dbReference type="OrthoDB" id="9815044at2"/>
<dbReference type="InterPro" id="IPR032432">
    <property type="entry name" value="Radical_SAM_C"/>
</dbReference>
<keyword evidence="4" id="KW-0479">Metal-binding</keyword>
<comment type="cofactor">
    <cofactor evidence="1">
        <name>[4Fe-4S] cluster</name>
        <dbReference type="ChEBI" id="CHEBI:49883"/>
    </cofactor>
</comment>
<dbReference type="GO" id="GO:0046872">
    <property type="term" value="F:metal ion binding"/>
    <property type="evidence" value="ECO:0007669"/>
    <property type="project" value="UniProtKB-KW"/>
</dbReference>
<evidence type="ECO:0000259" key="7">
    <source>
        <dbReference type="PROSITE" id="PS51918"/>
    </source>
</evidence>
<evidence type="ECO:0000256" key="1">
    <source>
        <dbReference type="ARBA" id="ARBA00001966"/>
    </source>
</evidence>
<dbReference type="AlphaFoldDB" id="A0A845QWH5"/>
<protein>
    <submittedName>
        <fullName evidence="8">Radical SAM protein</fullName>
    </submittedName>
</protein>
<sequence>MKNHYIIPIFIPHRGCPHDCVFCNQRKITGLDTEITSQQIIDIIEEHLNTISDSVLKEIAFFGGSFTGLDLKVQRSFLNIAKNYKEEGKIDKIRLSTRPDYIDKEIIENLKDYDVDIIELGVQSLDKEVLKSSNRGHTVDDVYRAVDIIKTNKFELGLQMMVGLVGDTYNKSLHTVKKFIELKPDFVRIYPTLIIRQTYLESLYIKKIYKPFTLEDTIDYIKDYLMLFKYFDIPVIRIGLQPTKNISFEQDVVAGPLHPSIRQIIESKVYGEIIKLMLIEKTFNTKKLIIKLNSKSLSQFVGYKGENLKKLKKKYNIKIIETNNVDKIEINDGNEKYLLDEKCFIKKYLCKHNIICS</sequence>
<dbReference type="GO" id="GO:0002926">
    <property type="term" value="P:tRNA wobble base 5-methoxycarbonylmethyl-2-thiouridinylation"/>
    <property type="evidence" value="ECO:0007669"/>
    <property type="project" value="TreeGrafter"/>
</dbReference>
<reference evidence="8 9" key="1">
    <citation type="submission" date="2018-08" db="EMBL/GenBank/DDBJ databases">
        <title>Murine metabolic-syndrome-specific gut microbial biobank.</title>
        <authorList>
            <person name="Liu C."/>
        </authorList>
    </citation>
    <scope>NUCLEOTIDE SEQUENCE [LARGE SCALE GENOMIC DNA]</scope>
    <source>
        <strain evidence="8 9">583</strain>
    </source>
</reference>
<evidence type="ECO:0000256" key="5">
    <source>
        <dbReference type="ARBA" id="ARBA00023004"/>
    </source>
</evidence>
<keyword evidence="2" id="KW-0004">4Fe-4S</keyword>
<comment type="caution">
    <text evidence="8">The sequence shown here is derived from an EMBL/GenBank/DDBJ whole genome shotgun (WGS) entry which is preliminary data.</text>
</comment>